<dbReference type="AlphaFoldDB" id="S8E0T1"/>
<dbReference type="OrthoDB" id="6513042at2759"/>
<comment type="caution">
    <text evidence="4">The sequence shown here is derived from an EMBL/GenBank/DDBJ whole genome shotgun (WGS) entry which is preliminary data.</text>
</comment>
<feature type="non-terminal residue" evidence="4">
    <location>
        <position position="307"/>
    </location>
</feature>
<feature type="non-terminal residue" evidence="4">
    <location>
        <position position="1"/>
    </location>
</feature>
<dbReference type="EMBL" id="AUSU01004007">
    <property type="protein sequence ID" value="EPS65837.1"/>
    <property type="molecule type" value="Genomic_DNA"/>
</dbReference>
<evidence type="ECO:0000256" key="2">
    <source>
        <dbReference type="ARBA" id="ARBA00022490"/>
    </source>
</evidence>
<dbReference type="PANTHER" id="PTHR45418:SF5">
    <property type="entry name" value="BRCA2-INTERACTING PROTEIN-LIKE-RELATED"/>
    <property type="match status" value="1"/>
</dbReference>
<dbReference type="GO" id="GO:0016787">
    <property type="term" value="F:hydrolase activity"/>
    <property type="evidence" value="ECO:0007669"/>
    <property type="project" value="UniProtKB-KW"/>
</dbReference>
<evidence type="ECO:0000313" key="5">
    <source>
        <dbReference type="Proteomes" id="UP000015453"/>
    </source>
</evidence>
<sequence length="307" mass="34680">KSDEEYSVIEDKGDIGFVDLGMCLSDLMYNPSGESDIVHISVPFALIDKKPQSGLVGETKHDTVIIKNITNEPLEIWSVRIYDAKPENSFTISLMEPPNSNSDVQDFKEKFSLGDRILKPNRSLTIWLSCKPKETGLHTASVLFKVGDDTIERMVFVLAEDEIAKSLFSKKPYQRSVRNKRELLNVQAPDAAYFAGCRPARPSNSETRYRLPKYPIPENIRTIVNDQRMPDAVNEGLTPQNYASFFKALLAMEEMKLEEVMHAYDMESVQLKCMNNQFLSLEVPGLAEKRPSLVIGDYVFAKSVGED</sequence>
<gene>
    <name evidence="4" type="ORF">M569_08940</name>
</gene>
<dbReference type="InterPro" id="IPR049080">
    <property type="entry name" value="MOV-10-like_beta-barrel"/>
</dbReference>
<evidence type="ECO:0000313" key="4">
    <source>
        <dbReference type="EMBL" id="EPS65837.1"/>
    </source>
</evidence>
<dbReference type="Pfam" id="PF21634">
    <property type="entry name" value="MOV-10_beta-barrel"/>
    <property type="match status" value="1"/>
</dbReference>
<evidence type="ECO:0000259" key="3">
    <source>
        <dbReference type="Pfam" id="PF21634"/>
    </source>
</evidence>
<name>S8E0T1_9LAMI</name>
<comment type="subcellular location">
    <subcellularLocation>
        <location evidence="1">Cytoplasm</location>
    </subcellularLocation>
</comment>
<keyword evidence="5" id="KW-1185">Reference proteome</keyword>
<evidence type="ECO:0000256" key="1">
    <source>
        <dbReference type="ARBA" id="ARBA00004496"/>
    </source>
</evidence>
<dbReference type="GO" id="GO:0004386">
    <property type="term" value="F:helicase activity"/>
    <property type="evidence" value="ECO:0007669"/>
    <property type="project" value="UniProtKB-KW"/>
</dbReference>
<dbReference type="PANTHER" id="PTHR45418">
    <property type="entry name" value="CANCER/TESTIS ANTIGEN 55"/>
    <property type="match status" value="1"/>
</dbReference>
<accession>S8E0T1</accession>
<feature type="domain" description="Helicase MOV-10-like beta-barrel" evidence="3">
    <location>
        <begin position="264"/>
        <end position="304"/>
    </location>
</feature>
<keyword evidence="2" id="KW-0963">Cytoplasm</keyword>
<dbReference type="Proteomes" id="UP000015453">
    <property type="component" value="Unassembled WGS sequence"/>
</dbReference>
<dbReference type="GO" id="GO:0005524">
    <property type="term" value="F:ATP binding"/>
    <property type="evidence" value="ECO:0007669"/>
    <property type="project" value="UniProtKB-KW"/>
</dbReference>
<organism evidence="4 5">
    <name type="scientific">Genlisea aurea</name>
    <dbReference type="NCBI Taxonomy" id="192259"/>
    <lineage>
        <taxon>Eukaryota</taxon>
        <taxon>Viridiplantae</taxon>
        <taxon>Streptophyta</taxon>
        <taxon>Embryophyta</taxon>
        <taxon>Tracheophyta</taxon>
        <taxon>Spermatophyta</taxon>
        <taxon>Magnoliopsida</taxon>
        <taxon>eudicotyledons</taxon>
        <taxon>Gunneridae</taxon>
        <taxon>Pentapetalae</taxon>
        <taxon>asterids</taxon>
        <taxon>lamiids</taxon>
        <taxon>Lamiales</taxon>
        <taxon>Lentibulariaceae</taxon>
        <taxon>Genlisea</taxon>
    </lineage>
</organism>
<proteinExistence type="predicted"/>
<dbReference type="GO" id="GO:0005737">
    <property type="term" value="C:cytoplasm"/>
    <property type="evidence" value="ECO:0007669"/>
    <property type="project" value="UniProtKB-SubCell"/>
</dbReference>
<reference evidence="4 5" key="1">
    <citation type="journal article" date="2013" name="BMC Genomics">
        <title>The miniature genome of a carnivorous plant Genlisea aurea contains a low number of genes and short non-coding sequences.</title>
        <authorList>
            <person name="Leushkin E.V."/>
            <person name="Sutormin R.A."/>
            <person name="Nabieva E.R."/>
            <person name="Penin A.A."/>
            <person name="Kondrashov A.S."/>
            <person name="Logacheva M.D."/>
        </authorList>
    </citation>
    <scope>NUCLEOTIDE SEQUENCE [LARGE SCALE GENOMIC DNA]</scope>
</reference>
<protein>
    <recommendedName>
        <fullName evidence="3">Helicase MOV-10-like beta-barrel domain-containing protein</fullName>
    </recommendedName>
</protein>